<evidence type="ECO:0000313" key="3">
    <source>
        <dbReference type="Proteomes" id="UP000272503"/>
    </source>
</evidence>
<keyword evidence="1" id="KW-1133">Transmembrane helix</keyword>
<feature type="transmembrane region" description="Helical" evidence="1">
    <location>
        <begin position="645"/>
        <end position="664"/>
    </location>
</feature>
<evidence type="ECO:0000313" key="2">
    <source>
        <dbReference type="EMBL" id="RLP74927.1"/>
    </source>
</evidence>
<gene>
    <name evidence="2" type="ORF">D9V32_10855</name>
</gene>
<organism evidence="2 3">
    <name type="scientific">Mycetocola tolaasinivorans</name>
    <dbReference type="NCBI Taxonomy" id="76635"/>
    <lineage>
        <taxon>Bacteria</taxon>
        <taxon>Bacillati</taxon>
        <taxon>Actinomycetota</taxon>
        <taxon>Actinomycetes</taxon>
        <taxon>Micrococcales</taxon>
        <taxon>Microbacteriaceae</taxon>
        <taxon>Mycetocola</taxon>
    </lineage>
</organism>
<reference evidence="2 3" key="1">
    <citation type="submission" date="2018-10" db="EMBL/GenBank/DDBJ databases">
        <authorList>
            <person name="Li J."/>
        </authorList>
    </citation>
    <scope>NUCLEOTIDE SEQUENCE [LARGE SCALE GENOMIC DNA]</scope>
    <source>
        <strain evidence="2 3">IF 016277</strain>
    </source>
</reference>
<keyword evidence="1" id="KW-0472">Membrane</keyword>
<dbReference type="Proteomes" id="UP000272503">
    <property type="component" value="Unassembled WGS sequence"/>
</dbReference>
<dbReference type="AlphaFoldDB" id="A0A3L7A403"/>
<protein>
    <recommendedName>
        <fullName evidence="4">ABC transporter permease</fullName>
    </recommendedName>
</protein>
<accession>A0A3L7A403</accession>
<keyword evidence="1" id="KW-0812">Transmembrane</keyword>
<feature type="transmembrane region" description="Helical" evidence="1">
    <location>
        <begin position="291"/>
        <end position="313"/>
    </location>
</feature>
<feature type="transmembrane region" description="Helical" evidence="1">
    <location>
        <begin position="172"/>
        <end position="195"/>
    </location>
</feature>
<feature type="transmembrane region" description="Helical" evidence="1">
    <location>
        <begin position="215"/>
        <end position="237"/>
    </location>
</feature>
<feature type="transmembrane region" description="Helical" evidence="1">
    <location>
        <begin position="554"/>
        <end position="574"/>
    </location>
</feature>
<feature type="transmembrane region" description="Helical" evidence="1">
    <location>
        <begin position="243"/>
        <end position="270"/>
    </location>
</feature>
<name>A0A3L7A403_9MICO</name>
<dbReference type="EMBL" id="RCUX01000008">
    <property type="protein sequence ID" value="RLP74927.1"/>
    <property type="molecule type" value="Genomic_DNA"/>
</dbReference>
<keyword evidence="3" id="KW-1185">Reference proteome</keyword>
<evidence type="ECO:0008006" key="4">
    <source>
        <dbReference type="Google" id="ProtNLM"/>
    </source>
</evidence>
<feature type="transmembrane region" description="Helical" evidence="1">
    <location>
        <begin position="604"/>
        <end position="625"/>
    </location>
</feature>
<proteinExistence type="predicted"/>
<evidence type="ECO:0000256" key="1">
    <source>
        <dbReference type="SAM" id="Phobius"/>
    </source>
</evidence>
<sequence length="676" mass="71492">MAYILALAGALAGVFATLVITEDRAGSLGWDYASKVVPGNDSLAPASEVLARLADTARDTESNAARFRADPDRPADRNILDLIVGKPDANQAEWLRTGYPQFGPGTTAAVVPFTAAETADLSGDYVFQGDAQAVDRLTAVFHDAGYLTSTVTLADAPAFLAWFLSQPMAPGLIGLALLSVLLTVIAVLSSVRRYAIGRLHGAHPLRLLRRDLGDVFWGFWPGWVLVTLGASALIIGGNGGAHLPLYLTVAGQTLLVVFLLLVLCHTIALLTTLRIPIHRALTGRSLARGSLPLLLTLRVPALIFAVILVFPLVQARSDLREYDAAIAEWAKYPSATFLNLRGAQNPNEVDAALPPLGALIREADERGTIILAGPHFLPTESGEREVLRVNPAFLLTQPLTGTDGAPVRVETDQSTLLIPSSQWAERGSLIAAAVDDARGQQTLDPLDGPQHAGASEIVAIQTLDAQSVFTFPITPSPQSPAHLDDPIVLVTPLKTTPLTDFTLASLASQGDVIVMDSQDLRTRIDGAGLGNLIRSYAPAAESALVDRDRSARDVTGATLGVLSALVVLIAAAFGTAEFTTRSRSTELFVRFTAGQRFTHRFRSILIWETALSGTALAALLAGIALRSAFTAPGQPLESPLPLLGAGIGMIALSSAVLIAGLHLFPTRTRRTGGHSD</sequence>
<comment type="caution">
    <text evidence="2">The sequence shown here is derived from an EMBL/GenBank/DDBJ whole genome shotgun (WGS) entry which is preliminary data.</text>
</comment>